<dbReference type="PANTHER" id="PTHR12353:SF1">
    <property type="entry name" value="DISKS LARGE-ASSOCIATED PROTEIN 5"/>
    <property type="match status" value="1"/>
</dbReference>
<name>A0A818DP10_9BILA</name>
<dbReference type="Pfam" id="PF03359">
    <property type="entry name" value="GKAP"/>
    <property type="match status" value="1"/>
</dbReference>
<comment type="similarity">
    <text evidence="1">Belongs to the SAPAP family.</text>
</comment>
<dbReference type="GO" id="GO:0023052">
    <property type="term" value="P:signaling"/>
    <property type="evidence" value="ECO:0007669"/>
    <property type="project" value="InterPro"/>
</dbReference>
<evidence type="ECO:0000256" key="1">
    <source>
        <dbReference type="ARBA" id="ARBA00008839"/>
    </source>
</evidence>
<dbReference type="InterPro" id="IPR016187">
    <property type="entry name" value="CTDL_fold"/>
</dbReference>
<dbReference type="InterPro" id="IPR005026">
    <property type="entry name" value="SAPAP"/>
</dbReference>
<dbReference type="EMBL" id="CAJNYV010001899">
    <property type="protein sequence ID" value="CAF3444583.1"/>
    <property type="molecule type" value="Genomic_DNA"/>
</dbReference>
<dbReference type="InterPro" id="IPR016186">
    <property type="entry name" value="C-type_lectin-like/link_sf"/>
</dbReference>
<dbReference type="Gene3D" id="3.10.100.10">
    <property type="entry name" value="Mannose-Binding Protein A, subunit A"/>
    <property type="match status" value="1"/>
</dbReference>
<accession>A0A818DP10</accession>
<gene>
    <name evidence="2" type="ORF">KIK155_LOCUS11925</name>
</gene>
<dbReference type="PANTHER" id="PTHR12353">
    <property type="entry name" value="DISKS LARGE-ASSOCIATED PROTEIN DAP SAP90/PSD-95-ASSOCIATED PROTEIN"/>
    <property type="match status" value="1"/>
</dbReference>
<evidence type="ECO:0000313" key="2">
    <source>
        <dbReference type="EMBL" id="CAF3444583.1"/>
    </source>
</evidence>
<sequence>MNGRTFLAKLDDEEKIIKLRADGYNKLLQTDDSRLTEDVRTDINAVIGEVNLLLKGKLKQFRGLCERNVNKSPGGEPIPLDTDLEGFWDITFPLIDKVKEKFSKLDVRKTKQWAIIEEYDPNDVNNRPRIIDDRLKQLQPQQNKSKIPVTKPANDHLKKLIQEKRKAAANTANHDIEIFEIPTIASAKERYRSTPVPCKCEKGDRGEQGDPGICPANCITSNNPGAKNCLGTNIQLQQLAQSIRQLVLDTKQIAGQNARTGACLCTTPMPTTSTTSTTLNSFFLDYNTYARLKGEKGARGDKGDAGTSCTPNYKLSTQLNVRVFPTLKAAMDAYSDYPDHTYVHIVNEHGRLQSVLLRVQRRLVPVGLDIARAIPVQSQALPTTLPISKRKCSVTLSCPTLHIFALGPSTRKMCHPTHPNTFCSKLSEYDTLCERVSKSNNLKGFYRAFMSTSTQWLASLFDGVCMNAKIINMKGKVLFDTYESIFEQKAPKSEILDAKGLTPKFQYWWHGSLPNGTASSDTCNYDIKFLFFLLN</sequence>
<dbReference type="AlphaFoldDB" id="A0A818DP10"/>
<dbReference type="Proteomes" id="UP000663865">
    <property type="component" value="Unassembled WGS sequence"/>
</dbReference>
<protein>
    <submittedName>
        <fullName evidence="2">Uncharacterized protein</fullName>
    </submittedName>
</protein>
<evidence type="ECO:0000313" key="3">
    <source>
        <dbReference type="Proteomes" id="UP000663865"/>
    </source>
</evidence>
<organism evidence="2 3">
    <name type="scientific">Rotaria socialis</name>
    <dbReference type="NCBI Taxonomy" id="392032"/>
    <lineage>
        <taxon>Eukaryota</taxon>
        <taxon>Metazoa</taxon>
        <taxon>Spiralia</taxon>
        <taxon>Gnathifera</taxon>
        <taxon>Rotifera</taxon>
        <taxon>Eurotatoria</taxon>
        <taxon>Bdelloidea</taxon>
        <taxon>Philodinida</taxon>
        <taxon>Philodinidae</taxon>
        <taxon>Rotaria</taxon>
    </lineage>
</organism>
<proteinExistence type="inferred from homology"/>
<comment type="caution">
    <text evidence="2">The sequence shown here is derived from an EMBL/GenBank/DDBJ whole genome shotgun (WGS) entry which is preliminary data.</text>
</comment>
<reference evidence="2" key="1">
    <citation type="submission" date="2021-02" db="EMBL/GenBank/DDBJ databases">
        <authorList>
            <person name="Nowell W R."/>
        </authorList>
    </citation>
    <scope>NUCLEOTIDE SEQUENCE</scope>
</reference>
<dbReference type="SUPFAM" id="SSF56436">
    <property type="entry name" value="C-type lectin-like"/>
    <property type="match status" value="1"/>
</dbReference>